<dbReference type="EMBL" id="JAIRBB010000001">
    <property type="protein sequence ID" value="MCG2429896.1"/>
    <property type="molecule type" value="Genomic_DNA"/>
</dbReference>
<gene>
    <name evidence="1" type="ORF">K8344_02090</name>
</gene>
<proteinExistence type="predicted"/>
<dbReference type="Proteomes" id="UP001139462">
    <property type="component" value="Unassembled WGS sequence"/>
</dbReference>
<accession>A0A9X1R070</accession>
<protein>
    <submittedName>
        <fullName evidence="1">Uncharacterized protein</fullName>
    </submittedName>
</protein>
<dbReference type="RefSeq" id="WP_237606637.1">
    <property type="nucleotide sequence ID" value="NZ_JAIRBB010000001.1"/>
</dbReference>
<reference evidence="1" key="1">
    <citation type="submission" date="2021-09" db="EMBL/GenBank/DDBJ databases">
        <title>Genome of Aequorivita sp. strain F64183.</title>
        <authorList>
            <person name="Wang Y."/>
        </authorList>
    </citation>
    <scope>NUCLEOTIDE SEQUENCE</scope>
    <source>
        <strain evidence="1">F64183</strain>
    </source>
</reference>
<organism evidence="1 2">
    <name type="scientific">Aequorivita xiaoshiensis</name>
    <dbReference type="NCBI Taxonomy" id="2874476"/>
    <lineage>
        <taxon>Bacteria</taxon>
        <taxon>Pseudomonadati</taxon>
        <taxon>Bacteroidota</taxon>
        <taxon>Flavobacteriia</taxon>
        <taxon>Flavobacteriales</taxon>
        <taxon>Flavobacteriaceae</taxon>
        <taxon>Aequorivita</taxon>
    </lineage>
</organism>
<sequence>MEQIKILFFVLGSFFGIEDGRIAAEKTTVTVYPESQEIEIIQENLFTIIQSEKDSTIVVEQWKAIINSKEENSSWAKDLDNFTVKKLTFSTSNKTIHPHVMLHYSTEKDLRAIGIWYDAAKNQFSINHNPRDNIKTKGGKLEGNYWVFNGDTSFGFTIEPFIEMPENFQKIKKPISEIISGEQ</sequence>
<name>A0A9X1R070_9FLAO</name>
<keyword evidence="2" id="KW-1185">Reference proteome</keyword>
<evidence type="ECO:0000313" key="2">
    <source>
        <dbReference type="Proteomes" id="UP001139462"/>
    </source>
</evidence>
<comment type="caution">
    <text evidence="1">The sequence shown here is derived from an EMBL/GenBank/DDBJ whole genome shotgun (WGS) entry which is preliminary data.</text>
</comment>
<evidence type="ECO:0000313" key="1">
    <source>
        <dbReference type="EMBL" id="MCG2429896.1"/>
    </source>
</evidence>
<dbReference type="AlphaFoldDB" id="A0A9X1R070"/>